<sequence>MRILLLFSMFLMISCTSTPPKNIPSDKSDITAFGTITDLHTGKVLTASQLVDELAGAPQVIVGEKHDNLYHHQIERWLIENLAQKRPQGSVLLEMLNPNQQIKVDKVKSWLQQEPRVRESRIVELLAWQPGWSWALYGDLAMTVMRAPYPVWSANLDRDEIMAIYKEKPPLEGKFSTTPEVRAALEKLIRASHDNKIDASQLASMVAIQQQRDRRMAERLLAAPTPTLLIAGGYHAAKNIGVPLHMQDLKAASHPLVLMLAEEGANVGPENADYLWSVPVKTLPR</sequence>
<gene>
    <name evidence="2" type="ORF">PL78_15890</name>
</gene>
<reference evidence="3" key="1">
    <citation type="journal article" date="2016" name="Toxins">
        <title>The Draft Genome Sequence of the Yersinia entomophaga Entomopathogenic Type Strain MH96T.</title>
        <authorList>
            <person name="Hurst M.R."/>
            <person name="Beattie A."/>
            <person name="Altermann E."/>
            <person name="Moraga R.M."/>
            <person name="Harper L.A."/>
            <person name="Calder J."/>
            <person name="Laugraud A."/>
        </authorList>
    </citation>
    <scope>NUCLEOTIDE SEQUENCE [LARGE SCALE GENOMIC DNA]</scope>
    <source>
        <strain evidence="3">MH96</strain>
    </source>
</reference>
<evidence type="ECO:0000313" key="3">
    <source>
        <dbReference type="Proteomes" id="UP000266744"/>
    </source>
</evidence>
<protein>
    <submittedName>
        <fullName evidence="2">Iron-regulated protein</fullName>
    </submittedName>
</protein>
<dbReference type="SUPFAM" id="SSF159501">
    <property type="entry name" value="EreA/ChaN-like"/>
    <property type="match status" value="1"/>
</dbReference>
<dbReference type="RefSeq" id="WP_064516992.1">
    <property type="nucleotide sequence ID" value="NZ_CP010029.1"/>
</dbReference>
<accession>A0ABN4PWA8</accession>
<dbReference type="InterPro" id="IPR016773">
    <property type="entry name" value="Fe3_uptake_reg_CjrA_prd"/>
</dbReference>
<organism evidence="2 3">
    <name type="scientific">Yersinia entomophaga</name>
    <dbReference type="NCBI Taxonomy" id="935293"/>
    <lineage>
        <taxon>Bacteria</taxon>
        <taxon>Pseudomonadati</taxon>
        <taxon>Pseudomonadota</taxon>
        <taxon>Gammaproteobacteria</taxon>
        <taxon>Enterobacterales</taxon>
        <taxon>Yersiniaceae</taxon>
        <taxon>Yersinia</taxon>
    </lineage>
</organism>
<dbReference type="Gene3D" id="3.40.50.11550">
    <property type="match status" value="1"/>
</dbReference>
<evidence type="ECO:0000259" key="1">
    <source>
        <dbReference type="Pfam" id="PF04187"/>
    </source>
</evidence>
<dbReference type="EMBL" id="CP010029">
    <property type="protein sequence ID" value="ANI31298.1"/>
    <property type="molecule type" value="Genomic_DNA"/>
</dbReference>
<proteinExistence type="predicted"/>
<name>A0ABN4PWA8_YERET</name>
<dbReference type="PIRSF" id="PIRSF020419">
    <property type="entry name" value="Fe_uptake_reg_CjrA_prd"/>
    <property type="match status" value="1"/>
</dbReference>
<dbReference type="Proteomes" id="UP000266744">
    <property type="component" value="Chromosome"/>
</dbReference>
<dbReference type="Pfam" id="PF04187">
    <property type="entry name" value="Cofac_haem_bdg"/>
    <property type="match status" value="1"/>
</dbReference>
<dbReference type="CDD" id="cd14727">
    <property type="entry name" value="ChanN-like"/>
    <property type="match status" value="1"/>
</dbReference>
<evidence type="ECO:0000313" key="2">
    <source>
        <dbReference type="EMBL" id="ANI31298.1"/>
    </source>
</evidence>
<dbReference type="Gene3D" id="1.10.8.760">
    <property type="entry name" value="Haem-binding uptake, Tiki superfamily, ChaN, domain 2"/>
    <property type="match status" value="1"/>
</dbReference>
<feature type="domain" description="Haem-binding uptake Tiki superfamily ChaN" evidence="1">
    <location>
        <begin position="50"/>
        <end position="245"/>
    </location>
</feature>
<keyword evidence="3" id="KW-1185">Reference proteome</keyword>
<dbReference type="InterPro" id="IPR007314">
    <property type="entry name" value="Cofac_haem-bd_dom"/>
</dbReference>
<dbReference type="PROSITE" id="PS51257">
    <property type="entry name" value="PROKAR_LIPOPROTEIN"/>
    <property type="match status" value="1"/>
</dbReference>